<organism evidence="2 3">
    <name type="scientific">Deinococcus radiopugnans ATCC 19172</name>
    <dbReference type="NCBI Taxonomy" id="585398"/>
    <lineage>
        <taxon>Bacteria</taxon>
        <taxon>Thermotogati</taxon>
        <taxon>Deinococcota</taxon>
        <taxon>Deinococci</taxon>
        <taxon>Deinococcales</taxon>
        <taxon>Deinococcaceae</taxon>
        <taxon>Deinococcus</taxon>
    </lineage>
</organism>
<name>A0A5C4Y6H3_9DEIO</name>
<dbReference type="Proteomes" id="UP000313988">
    <property type="component" value="Unassembled WGS sequence"/>
</dbReference>
<keyword evidence="4" id="KW-1185">Reference proteome</keyword>
<evidence type="ECO:0000313" key="1">
    <source>
        <dbReference type="EMBL" id="MBB6015119.1"/>
    </source>
</evidence>
<dbReference type="RefSeq" id="WP_139403137.1">
    <property type="nucleotide sequence ID" value="NZ_JACHEW010000001.1"/>
</dbReference>
<comment type="caution">
    <text evidence="2">The sequence shown here is derived from an EMBL/GenBank/DDBJ whole genome shotgun (WGS) entry which is preliminary data.</text>
</comment>
<reference evidence="2 3" key="1">
    <citation type="submission" date="2019-06" db="EMBL/GenBank/DDBJ databases">
        <title>Genome sequence of Deinococcus radiopugnans ATCC 19172.</title>
        <authorList>
            <person name="Maclea K.S."/>
            <person name="Maynard C.R."/>
        </authorList>
    </citation>
    <scope>NUCLEOTIDE SEQUENCE [LARGE SCALE GENOMIC DNA]</scope>
    <source>
        <strain evidence="2 3">ATCC 19172</strain>
    </source>
</reference>
<evidence type="ECO:0000313" key="2">
    <source>
        <dbReference type="EMBL" id="TNM70916.1"/>
    </source>
</evidence>
<accession>A0A5C4Y6H3</accession>
<evidence type="ECO:0000313" key="3">
    <source>
        <dbReference type="Proteomes" id="UP000313988"/>
    </source>
</evidence>
<reference evidence="1 4" key="2">
    <citation type="submission" date="2020-08" db="EMBL/GenBank/DDBJ databases">
        <title>Genomic Encyclopedia of Type Strains, Phase IV (KMG-IV): sequencing the most valuable type-strain genomes for metagenomic binning, comparative biology and taxonomic classification.</title>
        <authorList>
            <person name="Goeker M."/>
        </authorList>
    </citation>
    <scope>NUCLEOTIDE SEQUENCE [LARGE SCALE GENOMIC DNA]</scope>
    <source>
        <strain evidence="1 4">DSM 12027</strain>
    </source>
</reference>
<dbReference type="AlphaFoldDB" id="A0A5C4Y6H3"/>
<protein>
    <submittedName>
        <fullName evidence="2">Uncharacterized protein</fullName>
    </submittedName>
</protein>
<sequence length="64" mass="7090">MLNSLLDGFDSQLRSSKYVAFIHCPQPIAVRDLGDLMAKKLPRIMEGPAGRGSAYELIQPTDWA</sequence>
<gene>
    <name evidence="2" type="ORF">FHR04_10550</name>
    <name evidence="1" type="ORF">HNQ04_000343</name>
</gene>
<proteinExistence type="predicted"/>
<dbReference type="Proteomes" id="UP000629870">
    <property type="component" value="Unassembled WGS sequence"/>
</dbReference>
<evidence type="ECO:0000313" key="4">
    <source>
        <dbReference type="Proteomes" id="UP000629870"/>
    </source>
</evidence>
<dbReference type="EMBL" id="VDMO01000010">
    <property type="protein sequence ID" value="TNM70916.1"/>
    <property type="molecule type" value="Genomic_DNA"/>
</dbReference>
<dbReference type="EMBL" id="JACHEW010000001">
    <property type="protein sequence ID" value="MBB6015119.1"/>
    <property type="molecule type" value="Genomic_DNA"/>
</dbReference>